<reference evidence="8 9" key="1">
    <citation type="journal article" date="2011" name="Proc. Natl. Acad. Sci. U.S.A.">
        <title>Genetic diversity and population structure of the endangered marsupial Sarcophilus harrisii (Tasmanian devil).</title>
        <authorList>
            <person name="Miller W."/>
            <person name="Hayes V.M."/>
            <person name="Ratan A."/>
            <person name="Petersen D.C."/>
            <person name="Wittekindt N.E."/>
            <person name="Miller J."/>
            <person name="Walenz B."/>
            <person name="Knight J."/>
            <person name="Qi J."/>
            <person name="Zhao F."/>
            <person name="Wang Q."/>
            <person name="Bedoya-Reina O.C."/>
            <person name="Katiyar N."/>
            <person name="Tomsho L.P."/>
            <person name="Kasson L.M."/>
            <person name="Hardie R.A."/>
            <person name="Woodbridge P."/>
            <person name="Tindall E.A."/>
            <person name="Bertelsen M.F."/>
            <person name="Dixon D."/>
            <person name="Pyecroft S."/>
            <person name="Helgen K.M."/>
            <person name="Lesk A.M."/>
            <person name="Pringle T.H."/>
            <person name="Patterson N."/>
            <person name="Zhang Y."/>
            <person name="Kreiss A."/>
            <person name="Woods G.M."/>
            <person name="Jones M.E."/>
            <person name="Schuster S.C."/>
        </authorList>
    </citation>
    <scope>NUCLEOTIDE SEQUENCE [LARGE SCALE GENOMIC DNA]</scope>
</reference>
<dbReference type="PANTHER" id="PTHR14948">
    <property type="entry name" value="NG5"/>
    <property type="match status" value="1"/>
</dbReference>
<evidence type="ECO:0000256" key="5">
    <source>
        <dbReference type="ARBA" id="ARBA00023136"/>
    </source>
</evidence>
<feature type="transmembrane region" description="Helical" evidence="7">
    <location>
        <begin position="331"/>
        <end position="355"/>
    </location>
</feature>
<gene>
    <name evidence="8" type="primary">PRRT2</name>
</gene>
<comment type="similarity">
    <text evidence="2">Belongs to the CD225/Dispanin family.</text>
</comment>
<evidence type="ECO:0000313" key="9">
    <source>
        <dbReference type="Proteomes" id="UP000007648"/>
    </source>
</evidence>
<sequence length="388" mass="40778">MASSGSEGTEMKGDEEGSSAQGEGTGTTTPGAQTTFPQAPAGAQDITETPQMVPDSIRPSAGSPEVGTSPEQATKPSEAPEGTPNPVKDTDSIPDPGSSLTEQTPGVDSHPPITPETHKESVSAPEGRKEPPQEDSKEPPQEGNKESAPILEVNKEPSEASQGAKQEPVSDLRPASQPTSPVQKTTPEDLTGDLIEKQENGAVVPMKAGEEDKGTSPLSHSPPPPKGPPANGAPPKVLQQLVDEERGVGGHGAKPGSPRGSLSRQPSSLLGGPGVEGGEGTPKPRDYIIIAILSCFCPMWPVNVVAFAYAIMSRNSLQQGDVDGAHRLGQVAKLLSIVALVGGILIIITSCVINFGCEYELELVGEWRWGWRRRLGEWWVIMVEPRNF</sequence>
<dbReference type="InterPro" id="IPR007593">
    <property type="entry name" value="CD225/Dispanin_fam"/>
</dbReference>
<keyword evidence="3 7" id="KW-0812">Transmembrane</keyword>
<feature type="region of interest" description="Disordered" evidence="6">
    <location>
        <begin position="247"/>
        <end position="278"/>
    </location>
</feature>
<evidence type="ECO:0000256" key="7">
    <source>
        <dbReference type="SAM" id="Phobius"/>
    </source>
</evidence>
<dbReference type="GeneID" id="100914794"/>
<dbReference type="FunCoup" id="A0A7N4P585">
    <property type="interactions" value="170"/>
</dbReference>
<feature type="region of interest" description="Disordered" evidence="6">
    <location>
        <begin position="1"/>
        <end position="235"/>
    </location>
</feature>
<accession>A0A7N4P585</accession>
<evidence type="ECO:0000256" key="3">
    <source>
        <dbReference type="ARBA" id="ARBA00022692"/>
    </source>
</evidence>
<protein>
    <submittedName>
        <fullName evidence="8">Proline rich transmembrane protein 2</fullName>
    </submittedName>
</protein>
<feature type="compositionally biased region" description="Low complexity" evidence="6">
    <location>
        <begin position="20"/>
        <end position="41"/>
    </location>
</feature>
<dbReference type="Pfam" id="PF04505">
    <property type="entry name" value="CD225"/>
    <property type="match status" value="1"/>
</dbReference>
<dbReference type="Ensembl" id="ENSSHAT00000045712.1">
    <property type="protein sequence ID" value="ENSSHAP00000031827.1"/>
    <property type="gene ID" value="ENSSHAG00000026452.1"/>
</dbReference>
<feature type="compositionally biased region" description="Pro residues" evidence="6">
    <location>
        <begin position="220"/>
        <end position="232"/>
    </location>
</feature>
<dbReference type="InterPro" id="IPR051423">
    <property type="entry name" value="CD225/Dispanin"/>
</dbReference>
<proteinExistence type="inferred from homology"/>
<name>A0A7N4P585_SARHA</name>
<evidence type="ECO:0000256" key="2">
    <source>
        <dbReference type="ARBA" id="ARBA00006843"/>
    </source>
</evidence>
<evidence type="ECO:0000313" key="8">
    <source>
        <dbReference type="Ensembl" id="ENSSHAP00000031827.1"/>
    </source>
</evidence>
<dbReference type="CTD" id="112476"/>
<dbReference type="GeneTree" id="ENSGT00940000161103"/>
<comment type="subcellular location">
    <subcellularLocation>
        <location evidence="1">Membrane</location>
    </subcellularLocation>
</comment>
<keyword evidence="9" id="KW-1185">Reference proteome</keyword>
<evidence type="ECO:0000256" key="4">
    <source>
        <dbReference type="ARBA" id="ARBA00022989"/>
    </source>
</evidence>
<dbReference type="AlphaFoldDB" id="A0A7N4P585"/>
<evidence type="ECO:0000256" key="1">
    <source>
        <dbReference type="ARBA" id="ARBA00004370"/>
    </source>
</evidence>
<evidence type="ECO:0000256" key="6">
    <source>
        <dbReference type="SAM" id="MobiDB-lite"/>
    </source>
</evidence>
<reference evidence="8" key="2">
    <citation type="submission" date="2025-08" db="UniProtKB">
        <authorList>
            <consortium name="Ensembl"/>
        </authorList>
    </citation>
    <scope>IDENTIFICATION</scope>
</reference>
<dbReference type="KEGG" id="shr:100914794"/>
<keyword evidence="5 7" id="KW-0472">Membrane</keyword>
<dbReference type="InParanoid" id="A0A7N4P585"/>
<feature type="compositionally biased region" description="Polar residues" evidence="6">
    <location>
        <begin position="176"/>
        <end position="185"/>
    </location>
</feature>
<keyword evidence="4 7" id="KW-1133">Transmembrane helix</keyword>
<dbReference type="PANTHER" id="PTHR14948:SF20">
    <property type="entry name" value="PROLINE-RICH TRANSMEMBRANE PROTEIN 2"/>
    <property type="match status" value="1"/>
</dbReference>
<organism evidence="8 9">
    <name type="scientific">Sarcophilus harrisii</name>
    <name type="common">Tasmanian devil</name>
    <name type="synonym">Sarcophilus laniarius</name>
    <dbReference type="NCBI Taxonomy" id="9305"/>
    <lineage>
        <taxon>Eukaryota</taxon>
        <taxon>Metazoa</taxon>
        <taxon>Chordata</taxon>
        <taxon>Craniata</taxon>
        <taxon>Vertebrata</taxon>
        <taxon>Euteleostomi</taxon>
        <taxon>Mammalia</taxon>
        <taxon>Metatheria</taxon>
        <taxon>Dasyuromorphia</taxon>
        <taxon>Dasyuridae</taxon>
        <taxon>Sarcophilus</taxon>
    </lineage>
</organism>
<dbReference type="RefSeq" id="XP_031819532.1">
    <property type="nucleotide sequence ID" value="XM_031963672.1"/>
</dbReference>
<dbReference type="GO" id="GO:0016020">
    <property type="term" value="C:membrane"/>
    <property type="evidence" value="ECO:0007669"/>
    <property type="project" value="UniProtKB-SubCell"/>
</dbReference>
<dbReference type="OrthoDB" id="9665078at2759"/>
<feature type="transmembrane region" description="Helical" evidence="7">
    <location>
        <begin position="287"/>
        <end position="311"/>
    </location>
</feature>
<feature type="compositionally biased region" description="Basic and acidic residues" evidence="6">
    <location>
        <begin position="116"/>
        <end position="145"/>
    </location>
</feature>
<reference evidence="8" key="3">
    <citation type="submission" date="2025-09" db="UniProtKB">
        <authorList>
            <consortium name="Ensembl"/>
        </authorList>
    </citation>
    <scope>IDENTIFICATION</scope>
</reference>
<dbReference type="Proteomes" id="UP000007648">
    <property type="component" value="Unassembled WGS sequence"/>
</dbReference>